<dbReference type="SUPFAM" id="SSF54862">
    <property type="entry name" value="4Fe-4S ferredoxins"/>
    <property type="match status" value="1"/>
</dbReference>
<dbReference type="RefSeq" id="WP_084664368.1">
    <property type="nucleotide sequence ID" value="NZ_LT838272.1"/>
</dbReference>
<dbReference type="Gene3D" id="3.30.70.20">
    <property type="match status" value="2"/>
</dbReference>
<dbReference type="PANTHER" id="PTHR43177">
    <property type="entry name" value="PROTEIN NRFC"/>
    <property type="match status" value="1"/>
</dbReference>
<dbReference type="Pfam" id="PF13247">
    <property type="entry name" value="Fer4_11"/>
    <property type="match status" value="1"/>
</dbReference>
<keyword evidence="1" id="KW-0004">4Fe-4S</keyword>
<dbReference type="CDD" id="cd10551">
    <property type="entry name" value="PsrB"/>
    <property type="match status" value="1"/>
</dbReference>
<dbReference type="PROSITE" id="PS00198">
    <property type="entry name" value="4FE4S_FER_1"/>
    <property type="match status" value="1"/>
</dbReference>
<dbReference type="InterPro" id="IPR050954">
    <property type="entry name" value="ET_IronSulfur_Cluster-Binding"/>
</dbReference>
<sequence length="238" mass="26190">MARLGMLIDLNRCVGCHGCSVACQAEWELLPEQHFTRVHRYEVGSFPKVRGGVVLTQCMHCDDPPCSKVCPTGATQKRPDGLVIVDEKKCIGCRYCESACPYGARSFNRERSIVQKCYFCYHRTDKGKKPACVETCMAGARFFGDLEDPGSEINKLIRARKAIRIAGTGLAYVPPRNWPMDRSLLPPDFKEPGTVRVWQDLVRPAGKAAMGLAAAAVVTSLLINTFNKGGGHRAGKED</sequence>
<dbReference type="PROSITE" id="PS51379">
    <property type="entry name" value="4FE4S_FER_2"/>
    <property type="match status" value="3"/>
</dbReference>
<evidence type="ECO:0000256" key="2">
    <source>
        <dbReference type="ARBA" id="ARBA00022723"/>
    </source>
</evidence>
<dbReference type="Proteomes" id="UP000192569">
    <property type="component" value="Chromosome I"/>
</dbReference>
<name>A0A1W1VJS4_9FIRM</name>
<reference evidence="6 7" key="1">
    <citation type="submission" date="2017-04" db="EMBL/GenBank/DDBJ databases">
        <authorList>
            <person name="Afonso C.L."/>
            <person name="Miller P.J."/>
            <person name="Scott M.A."/>
            <person name="Spackman E."/>
            <person name="Goraichik I."/>
            <person name="Dimitrov K.M."/>
            <person name="Suarez D.L."/>
            <person name="Swayne D.E."/>
        </authorList>
    </citation>
    <scope>NUCLEOTIDE SEQUENCE [LARGE SCALE GENOMIC DNA]</scope>
    <source>
        <strain evidence="6 7">ToBE</strain>
    </source>
</reference>
<evidence type="ECO:0000256" key="3">
    <source>
        <dbReference type="ARBA" id="ARBA00023004"/>
    </source>
</evidence>
<dbReference type="EMBL" id="LT838272">
    <property type="protein sequence ID" value="SMB93533.1"/>
    <property type="molecule type" value="Genomic_DNA"/>
</dbReference>
<keyword evidence="7" id="KW-1185">Reference proteome</keyword>
<evidence type="ECO:0000313" key="7">
    <source>
        <dbReference type="Proteomes" id="UP000192569"/>
    </source>
</evidence>
<evidence type="ECO:0000256" key="1">
    <source>
        <dbReference type="ARBA" id="ARBA00022485"/>
    </source>
</evidence>
<keyword evidence="3" id="KW-0408">Iron</keyword>
<evidence type="ECO:0000259" key="5">
    <source>
        <dbReference type="PROSITE" id="PS51379"/>
    </source>
</evidence>
<dbReference type="GO" id="GO:0046872">
    <property type="term" value="F:metal ion binding"/>
    <property type="evidence" value="ECO:0007669"/>
    <property type="project" value="UniProtKB-KW"/>
</dbReference>
<organism evidence="6 7">
    <name type="scientific">Thermanaeromonas toyohensis ToBE</name>
    <dbReference type="NCBI Taxonomy" id="698762"/>
    <lineage>
        <taxon>Bacteria</taxon>
        <taxon>Bacillati</taxon>
        <taxon>Bacillota</taxon>
        <taxon>Clostridia</taxon>
        <taxon>Neomoorellales</taxon>
        <taxon>Neomoorellaceae</taxon>
        <taxon>Thermanaeromonas</taxon>
    </lineage>
</organism>
<feature type="domain" description="4Fe-4S ferredoxin-type" evidence="5">
    <location>
        <begin position="49"/>
        <end position="80"/>
    </location>
</feature>
<accession>A0A1W1VJS4</accession>
<feature type="domain" description="4Fe-4S ferredoxin-type" evidence="5">
    <location>
        <begin position="4"/>
        <end position="33"/>
    </location>
</feature>
<dbReference type="STRING" id="698762.SAMN00808754_0871"/>
<evidence type="ECO:0000256" key="4">
    <source>
        <dbReference type="ARBA" id="ARBA00023014"/>
    </source>
</evidence>
<protein>
    <submittedName>
        <fullName evidence="6">Fe-S-cluster-containing dehydrogenase component</fullName>
    </submittedName>
</protein>
<gene>
    <name evidence="6" type="ORF">SAMN00808754_0871</name>
</gene>
<dbReference type="OrthoDB" id="1722024at2"/>
<keyword evidence="4" id="KW-0411">Iron-sulfur</keyword>
<proteinExistence type="predicted"/>
<dbReference type="AlphaFoldDB" id="A0A1W1VJS4"/>
<evidence type="ECO:0000313" key="6">
    <source>
        <dbReference type="EMBL" id="SMB93533.1"/>
    </source>
</evidence>
<dbReference type="InterPro" id="IPR017900">
    <property type="entry name" value="4Fe4S_Fe_S_CS"/>
</dbReference>
<keyword evidence="2" id="KW-0479">Metal-binding</keyword>
<dbReference type="GO" id="GO:0051539">
    <property type="term" value="F:4 iron, 4 sulfur cluster binding"/>
    <property type="evidence" value="ECO:0007669"/>
    <property type="project" value="UniProtKB-KW"/>
</dbReference>
<dbReference type="InterPro" id="IPR017896">
    <property type="entry name" value="4Fe4S_Fe-S-bd"/>
</dbReference>
<feature type="domain" description="4Fe-4S ferredoxin-type" evidence="5">
    <location>
        <begin position="81"/>
        <end position="110"/>
    </location>
</feature>
<dbReference type="PANTHER" id="PTHR43177:SF3">
    <property type="entry name" value="PROTEIN NRFC HOMOLOG"/>
    <property type="match status" value="1"/>
</dbReference>